<name>A0ABU5EEU3_9PROT</name>
<dbReference type="EMBL" id="JAXCLW010000006">
    <property type="protein sequence ID" value="MDY0884909.1"/>
    <property type="molecule type" value="Genomic_DNA"/>
</dbReference>
<reference evidence="1 2" key="1">
    <citation type="journal article" date="2016" name="Antonie Van Leeuwenhoek">
        <title>Dongia soli sp. nov., isolated from soil from Dokdo, Korea.</title>
        <authorList>
            <person name="Kim D.U."/>
            <person name="Lee H."/>
            <person name="Kim H."/>
            <person name="Kim S.G."/>
            <person name="Ka J.O."/>
        </authorList>
    </citation>
    <scope>NUCLEOTIDE SEQUENCE [LARGE SCALE GENOMIC DNA]</scope>
    <source>
        <strain evidence="1 2">D78</strain>
    </source>
</reference>
<dbReference type="Proteomes" id="UP001279642">
    <property type="component" value="Unassembled WGS sequence"/>
</dbReference>
<keyword evidence="2" id="KW-1185">Reference proteome</keyword>
<dbReference type="RefSeq" id="WP_320509982.1">
    <property type="nucleotide sequence ID" value="NZ_JAXCLW010000006.1"/>
</dbReference>
<organism evidence="1 2">
    <name type="scientific">Dongia soli</name>
    <dbReference type="NCBI Taxonomy" id="600628"/>
    <lineage>
        <taxon>Bacteria</taxon>
        <taxon>Pseudomonadati</taxon>
        <taxon>Pseudomonadota</taxon>
        <taxon>Alphaproteobacteria</taxon>
        <taxon>Rhodospirillales</taxon>
        <taxon>Dongiaceae</taxon>
        <taxon>Dongia</taxon>
    </lineage>
</organism>
<comment type="caution">
    <text evidence="1">The sequence shown here is derived from an EMBL/GenBank/DDBJ whole genome shotgun (WGS) entry which is preliminary data.</text>
</comment>
<evidence type="ECO:0000313" key="2">
    <source>
        <dbReference type="Proteomes" id="UP001279642"/>
    </source>
</evidence>
<gene>
    <name evidence="1" type="ORF">SMD27_18840</name>
</gene>
<evidence type="ECO:0000313" key="1">
    <source>
        <dbReference type="EMBL" id="MDY0884909.1"/>
    </source>
</evidence>
<accession>A0ABU5EEU3</accession>
<sequence>MIEYKLVEPPIDRSLLNCSDGPDWPAKDLASDLDLLALTYGYQAAWLDCKAKLEAIRALDTRQLAERR</sequence>
<proteinExistence type="predicted"/>
<protein>
    <submittedName>
        <fullName evidence="1">Uncharacterized protein</fullName>
    </submittedName>
</protein>